<feature type="compositionally biased region" description="Basic and acidic residues" evidence="1">
    <location>
        <begin position="979"/>
        <end position="988"/>
    </location>
</feature>
<dbReference type="Pfam" id="PF13374">
    <property type="entry name" value="TPR_10"/>
    <property type="match status" value="1"/>
</dbReference>
<sequence>MFQGPELLSALENLKAEMLYVHSKCRKISVVQLPGFRGVRSQFKAWRKCDDLEGKIGCLKEHMSKCYSQFTAFSVARIEQNTFRIEQTLIVNNVENQVKARRLEGLMAQVLLETQFGQDAMSRTMEIISSDPNHNSLESQYISAQAMRLIESLEQLLTSGQLVLDAPLFDPVQASRFLYKRCTPLHLLHRILGLVIDINENRTPMKSKSMGSLGVSLSNMGMASESIAWEHFKIRMLHHLDCSTTTTLPDMAHALTGLSIAYHRQHQFQSAIQAGQQSLDLWHRLSDNLPEVDIRICLIMVLTTQTRSLLKTGQKIAALSIAQEAVALSRPMLEQIIESRTSSSVDEVNIDWSCGAIFDLAKTLSSLDRHFESYMTWKEGFQTFVQLPVLFLGPPFGEDVDSFLDQICKVAERGMFSLAMLVDCVILFRSLARTYPEDLSSQFLSLLHAYAYFATQQDDSPSMENIRLFLEPNSDCLPPELDVTRSMDISLGGDDGIQIEDAVWAFYTCPCHPSDRFIRNILITHFDEAIAALRNVVKELTSDPIANEWVLHTINEVIPFVSVSTPSYTALLQLSTTTINHFGAILVGRGSEWKYILDGLLQPIFPHLWRSGLLDDALKVCEQIINFLDSHLHSDDMAVAAEWQLDRHFILCDMGRFSDAIGMIQQATIASVPEAFFLHPYIAQIRILRRVGGNQEALQLLKRGVVTGCRKYWTDNAHVFRLQLNMLLVDSATAWGNVGHHERALKDAEQAVTGFRKDIGPEEEQKCVLIHSLVTLSNCQATLRRNDGALAAAQEAVLIYTVNAPHMWGTYVYTIRKQELGANAFHALSLRLVTSGKAQPALLNAEKATELYHELVALAPRHLPTLASSLRNLGSILWDVGRRGEAIATCEEAVRIMRSAAKPETYFLPALAESLDQLEGYLAEKGDVGGAAAAAAECAEVRRKFAALPPEPEFLFEKVAGVVEPDDEAAAWDPARASEAGEYHEASEGRTSSEVVESDDEADKYHDTSEPPTSIELSAFISEPPGRSSTSTPGHSIDDAPIQSNPCGISIAARDPDVVVLDGRTTRPVVLGLAATRILSKPLEVDVRLRLRSTLMDVLWWVLLGISFAIAWRRVA</sequence>
<dbReference type="InterPro" id="IPR019734">
    <property type="entry name" value="TPR_rpt"/>
</dbReference>
<dbReference type="InterPro" id="IPR011990">
    <property type="entry name" value="TPR-like_helical_dom_sf"/>
</dbReference>
<dbReference type="EMBL" id="JARIHO010000016">
    <property type="protein sequence ID" value="KAJ7349026.1"/>
    <property type="molecule type" value="Genomic_DNA"/>
</dbReference>
<protein>
    <submittedName>
        <fullName evidence="3">Uncharacterized protein</fullName>
    </submittedName>
</protein>
<evidence type="ECO:0000256" key="2">
    <source>
        <dbReference type="SAM" id="Phobius"/>
    </source>
</evidence>
<keyword evidence="2" id="KW-0472">Membrane</keyword>
<keyword evidence="2" id="KW-1133">Transmembrane helix</keyword>
<evidence type="ECO:0000256" key="1">
    <source>
        <dbReference type="SAM" id="MobiDB-lite"/>
    </source>
</evidence>
<dbReference type="PANTHER" id="PTHR19959">
    <property type="entry name" value="KINESIN LIGHT CHAIN"/>
    <property type="match status" value="1"/>
</dbReference>
<organism evidence="3 4">
    <name type="scientific">Mycena albidolilacea</name>
    <dbReference type="NCBI Taxonomy" id="1033008"/>
    <lineage>
        <taxon>Eukaryota</taxon>
        <taxon>Fungi</taxon>
        <taxon>Dikarya</taxon>
        <taxon>Basidiomycota</taxon>
        <taxon>Agaricomycotina</taxon>
        <taxon>Agaricomycetes</taxon>
        <taxon>Agaricomycetidae</taxon>
        <taxon>Agaricales</taxon>
        <taxon>Marasmiineae</taxon>
        <taxon>Mycenaceae</taxon>
        <taxon>Mycena</taxon>
    </lineage>
</organism>
<comment type="caution">
    <text evidence="3">The sequence shown here is derived from an EMBL/GenBank/DDBJ whole genome shotgun (WGS) entry which is preliminary data.</text>
</comment>
<proteinExistence type="predicted"/>
<dbReference type="SUPFAM" id="SSF48452">
    <property type="entry name" value="TPR-like"/>
    <property type="match status" value="2"/>
</dbReference>
<gene>
    <name evidence="3" type="ORF">DFH08DRAFT_807610</name>
</gene>
<evidence type="ECO:0000313" key="3">
    <source>
        <dbReference type="EMBL" id="KAJ7349026.1"/>
    </source>
</evidence>
<name>A0AAD7A3V0_9AGAR</name>
<dbReference type="AlphaFoldDB" id="A0AAD7A3V0"/>
<reference evidence="3" key="1">
    <citation type="submission" date="2023-03" db="EMBL/GenBank/DDBJ databases">
        <title>Massive genome expansion in bonnet fungi (Mycena s.s.) driven by repeated elements and novel gene families across ecological guilds.</title>
        <authorList>
            <consortium name="Lawrence Berkeley National Laboratory"/>
            <person name="Harder C.B."/>
            <person name="Miyauchi S."/>
            <person name="Viragh M."/>
            <person name="Kuo A."/>
            <person name="Thoen E."/>
            <person name="Andreopoulos B."/>
            <person name="Lu D."/>
            <person name="Skrede I."/>
            <person name="Drula E."/>
            <person name="Henrissat B."/>
            <person name="Morin E."/>
            <person name="Kohler A."/>
            <person name="Barry K."/>
            <person name="LaButti K."/>
            <person name="Morin E."/>
            <person name="Salamov A."/>
            <person name="Lipzen A."/>
            <person name="Mereny Z."/>
            <person name="Hegedus B."/>
            <person name="Baldrian P."/>
            <person name="Stursova M."/>
            <person name="Weitz H."/>
            <person name="Taylor A."/>
            <person name="Grigoriev I.V."/>
            <person name="Nagy L.G."/>
            <person name="Martin F."/>
            <person name="Kauserud H."/>
        </authorList>
    </citation>
    <scope>NUCLEOTIDE SEQUENCE</scope>
    <source>
        <strain evidence="3">CBHHK002</strain>
    </source>
</reference>
<dbReference type="SMART" id="SM00028">
    <property type="entry name" value="TPR"/>
    <property type="match status" value="2"/>
</dbReference>
<dbReference type="Proteomes" id="UP001218218">
    <property type="component" value="Unassembled WGS sequence"/>
</dbReference>
<keyword evidence="4" id="KW-1185">Reference proteome</keyword>
<accession>A0AAD7A3V0</accession>
<feature type="region of interest" description="Disordered" evidence="1">
    <location>
        <begin position="978"/>
        <end position="1042"/>
    </location>
</feature>
<feature type="transmembrane region" description="Helical" evidence="2">
    <location>
        <begin position="1098"/>
        <end position="1115"/>
    </location>
</feature>
<keyword evidence="2" id="KW-0812">Transmembrane</keyword>
<evidence type="ECO:0000313" key="4">
    <source>
        <dbReference type="Proteomes" id="UP001218218"/>
    </source>
</evidence>
<dbReference type="Gene3D" id="1.25.40.10">
    <property type="entry name" value="Tetratricopeptide repeat domain"/>
    <property type="match status" value="3"/>
</dbReference>
<dbReference type="PANTHER" id="PTHR19959:SF119">
    <property type="entry name" value="FUNGAL LIPASE-LIKE DOMAIN-CONTAINING PROTEIN"/>
    <property type="match status" value="1"/>
</dbReference>